<evidence type="ECO:0000313" key="1">
    <source>
        <dbReference type="EMBL" id="EJK47672.1"/>
    </source>
</evidence>
<gene>
    <name evidence="1" type="ORF">THAOC_33588</name>
</gene>
<dbReference type="EMBL" id="AGNL01046731">
    <property type="protein sequence ID" value="EJK47672.1"/>
    <property type="molecule type" value="Genomic_DNA"/>
</dbReference>
<reference evidence="1 2" key="1">
    <citation type="journal article" date="2012" name="Genome Biol.">
        <title>Genome and low-iron response of an oceanic diatom adapted to chronic iron limitation.</title>
        <authorList>
            <person name="Lommer M."/>
            <person name="Specht M."/>
            <person name="Roy A.S."/>
            <person name="Kraemer L."/>
            <person name="Andreson R."/>
            <person name="Gutowska M.A."/>
            <person name="Wolf J."/>
            <person name="Bergner S.V."/>
            <person name="Schilhabel M.B."/>
            <person name="Klostermeier U.C."/>
            <person name="Beiko R.G."/>
            <person name="Rosenstiel P."/>
            <person name="Hippler M."/>
            <person name="Laroche J."/>
        </authorList>
    </citation>
    <scope>NUCLEOTIDE SEQUENCE [LARGE SCALE GENOMIC DNA]</scope>
    <source>
        <strain evidence="1 2">CCMP1005</strain>
    </source>
</reference>
<dbReference type="AlphaFoldDB" id="K0RLV1"/>
<organism evidence="1 2">
    <name type="scientific">Thalassiosira oceanica</name>
    <name type="common">Marine diatom</name>
    <dbReference type="NCBI Taxonomy" id="159749"/>
    <lineage>
        <taxon>Eukaryota</taxon>
        <taxon>Sar</taxon>
        <taxon>Stramenopiles</taxon>
        <taxon>Ochrophyta</taxon>
        <taxon>Bacillariophyta</taxon>
        <taxon>Coscinodiscophyceae</taxon>
        <taxon>Thalassiosirophycidae</taxon>
        <taxon>Thalassiosirales</taxon>
        <taxon>Thalassiosiraceae</taxon>
        <taxon>Thalassiosira</taxon>
    </lineage>
</organism>
<dbReference type="Proteomes" id="UP000266841">
    <property type="component" value="Unassembled WGS sequence"/>
</dbReference>
<proteinExistence type="predicted"/>
<sequence>LGACGLWECRHGGDAFAFDHPHSTKTPPLHPPSSINNKVVSNLGHRLRCRQPVSCEVVEQRYSVQLEHSKSR</sequence>
<accession>K0RLV1</accession>
<keyword evidence="2" id="KW-1185">Reference proteome</keyword>
<name>K0RLV1_THAOC</name>
<evidence type="ECO:0000313" key="2">
    <source>
        <dbReference type="Proteomes" id="UP000266841"/>
    </source>
</evidence>
<comment type="caution">
    <text evidence="1">The sequence shown here is derived from an EMBL/GenBank/DDBJ whole genome shotgun (WGS) entry which is preliminary data.</text>
</comment>
<feature type="non-terminal residue" evidence="1">
    <location>
        <position position="1"/>
    </location>
</feature>
<protein>
    <submittedName>
        <fullName evidence="1">Uncharacterized protein</fullName>
    </submittedName>
</protein>